<accession>A0A6N4SSN0</accession>
<dbReference type="OrthoDB" id="9815802at2"/>
<dbReference type="RefSeq" id="WP_011585576.1">
    <property type="nucleotide sequence ID" value="NC_008255.1"/>
</dbReference>
<sequence>MIRVYVITLFFFFVIVHSGYAQYSNLRCRWIKPSEDGIKLDSLSVVPGSIEIKSPGGYTSTYSIASNLLTLSPAPLPDSILVCYRVYPFDLAKRVYKRDLSIYDSLGGYREVMRLRGYSNTPQQREELFSTPGINKTGVISRGLSVGNNQSVFVNSVLNLQLDGKLTENLTLTAVISDQNIPFQPEGNTQQLQQFDRVYIQLKTPKTALTVGDIVLKEQQSYFLRYYRNVQGGHIMHTEKKDSTFESITQGGIGVSKGKFNSMQFSPGTADVLLEGVQGPYRLRGANNEAYITIIANSERVYFDGRLLTRGFDYDYVIDYNTAEITLTPYILVTRYNRMRVDFEYTDKNYARTNTAISQSIKNKNGVFSFQYYTEKDNPRNPLLLDLSNADQIYLSTIGDDLTKAYIDGADSVGYTQGATLYSKTTVAGVDVYEYSTDPATAVYQVKFSQVAQGQGSYSLDNATTNARVYKYVGLPNGNYLPVQYIPTPKKKQMIQGSFSQYINKHEQVFSDIAFSQNDINLYSTLDKGDDAGMSVRAGVKSNKRDIGLLNKYLLTSTLAYELNEKNFSAIDRFRAADFERYWNEDVTRLGNNNMVTGNITYAKNASELMSYSLNYRNKESDLNGVQHQAQLYQKIGNLFFKGDLFLNNSNNYRGKANWERYNAHVYYKTTTITPGFQYNTEKNRVVDSSGNLLQSLMYFEEFKYYVTSNDTAKFRYKIDYSSRNDRQLFGNELLPYTKAQTVSFTSGIKFSLDHQLNFVTTYRYLNYVGPVATPGDETIMSRVDWSISALKRHIRSELTVTTGVGRQARQQFVFQPVATGLGTYVWRDYNNDRIQQINEFVTKIYNDTAEFIKIYLPSNDYYKAYTNLINYRLDMSMPRKWKSSNSFMLKTLSKLSNTSSITLNKKTTDDNLWERFNPASPSTSDTSLLAFQRVIRAIVFYNRSSSLFGMDLAYTANDSRQFLTQGFENQSINDLVYGLRSTFKRMYAWKIKLTTGFNSVNSDFNTVRNYYIEYKKADNEISYQPRTNLRFSILSGVAYKINTLAIGNGENAILYNIGTELKLNKLSKRTFTTTIKYIRINSRLNGTQENSPIAYEMQEALLSGNNMTWNVVWQERLTNGLQISFSYEGRKSESVKTIHTGRMQLSALF</sequence>
<dbReference type="AlphaFoldDB" id="A0A6N4SSN0"/>
<organism evidence="1 2">
    <name type="scientific">Cytophaga hutchinsonii (strain ATCC 33406 / DSM 1761 / CIP 103989 / NBRC 15051 / NCIMB 9469 / D465)</name>
    <dbReference type="NCBI Taxonomy" id="269798"/>
    <lineage>
        <taxon>Bacteria</taxon>
        <taxon>Pseudomonadati</taxon>
        <taxon>Bacteroidota</taxon>
        <taxon>Cytophagia</taxon>
        <taxon>Cytophagales</taxon>
        <taxon>Cytophagaceae</taxon>
        <taxon>Cytophaga</taxon>
    </lineage>
</organism>
<evidence type="ECO:0000313" key="2">
    <source>
        <dbReference type="Proteomes" id="UP000001822"/>
    </source>
</evidence>
<proteinExistence type="predicted"/>
<gene>
    <name evidence="1" type="ordered locus">CHU_2196</name>
</gene>
<reference evidence="1 2" key="1">
    <citation type="journal article" date="2007" name="Appl. Environ. Microbiol.">
        <title>Genome sequence of the cellulolytic gliding bacterium Cytophaga hutchinsonii.</title>
        <authorList>
            <person name="Xie G."/>
            <person name="Bruce D.C."/>
            <person name="Challacombe J.F."/>
            <person name="Chertkov O."/>
            <person name="Detter J.C."/>
            <person name="Gilna P."/>
            <person name="Han C.S."/>
            <person name="Lucas S."/>
            <person name="Misra M."/>
            <person name="Myers G.L."/>
            <person name="Richardson P."/>
            <person name="Tapia R."/>
            <person name="Thayer N."/>
            <person name="Thompson L.S."/>
            <person name="Brettin T.S."/>
            <person name="Henrissat B."/>
            <person name="Wilson D.B."/>
            <person name="McBride M.J."/>
        </authorList>
    </citation>
    <scope>NUCLEOTIDE SEQUENCE [LARGE SCALE GENOMIC DNA]</scope>
    <source>
        <strain evidence="2">ATCC 33406 / DSM 1761 / CIP 103989 / NBRC 15051 / NCIMB 9469 / D465</strain>
    </source>
</reference>
<dbReference type="EMBL" id="CP000383">
    <property type="protein sequence ID" value="ABG59459.1"/>
    <property type="molecule type" value="Genomic_DNA"/>
</dbReference>
<dbReference type="Proteomes" id="UP000001822">
    <property type="component" value="Chromosome"/>
</dbReference>
<keyword evidence="2" id="KW-1185">Reference proteome</keyword>
<evidence type="ECO:0000313" key="1">
    <source>
        <dbReference type="EMBL" id="ABG59459.1"/>
    </source>
</evidence>
<name>A0A6N4SSN0_CYTH3</name>
<protein>
    <submittedName>
        <fullName evidence="1">Uncharacterized protein</fullName>
    </submittedName>
</protein>
<dbReference type="KEGG" id="chu:CHU_2196"/>